<evidence type="ECO:0000259" key="4">
    <source>
        <dbReference type="Pfam" id="PF08614"/>
    </source>
</evidence>
<evidence type="ECO:0000313" key="5">
    <source>
        <dbReference type="EMBL" id="KAL1892018.1"/>
    </source>
</evidence>
<gene>
    <name evidence="5" type="primary">ATG16</name>
    <name evidence="5" type="ORF">Cpir12675_004743</name>
</gene>
<sequence>MSRYLSTRSDWRQDYIRALDETEKRQPDDHGLLDACASLADRIAVLEAENALLSRTPTSTSRTHAKSSTSKATFGDQPALKLQRDLTESLRKNSNYEARLRAAETELDQLRAKTRSDLQSLTQLKSEHAQSTTKTHDLKDELQEKRRLLDHLQDEMITINLQLTVAEKERDSVKAENKQLIQRFLNYKASHQEGPVDDASRSNETPLPERRKRAEHSTRSTRPQ</sequence>
<evidence type="ECO:0000256" key="2">
    <source>
        <dbReference type="SAM" id="Coils"/>
    </source>
</evidence>
<feature type="region of interest" description="Disordered" evidence="3">
    <location>
        <begin position="186"/>
        <end position="224"/>
    </location>
</feature>
<evidence type="ECO:0000256" key="1">
    <source>
        <dbReference type="ARBA" id="ARBA00005331"/>
    </source>
</evidence>
<evidence type="ECO:0000256" key="3">
    <source>
        <dbReference type="SAM" id="MobiDB-lite"/>
    </source>
</evidence>
<organism evidence="5 6">
    <name type="scientific">Ceratocystis pirilliformis</name>
    <dbReference type="NCBI Taxonomy" id="259994"/>
    <lineage>
        <taxon>Eukaryota</taxon>
        <taxon>Fungi</taxon>
        <taxon>Dikarya</taxon>
        <taxon>Ascomycota</taxon>
        <taxon>Pezizomycotina</taxon>
        <taxon>Sordariomycetes</taxon>
        <taxon>Hypocreomycetidae</taxon>
        <taxon>Microascales</taxon>
        <taxon>Ceratocystidaceae</taxon>
        <taxon>Ceratocystis</taxon>
    </lineage>
</organism>
<evidence type="ECO:0000313" key="6">
    <source>
        <dbReference type="Proteomes" id="UP001583280"/>
    </source>
</evidence>
<feature type="domain" description="Autophagy-related protein 16" evidence="4">
    <location>
        <begin position="14"/>
        <end position="189"/>
    </location>
</feature>
<proteinExistence type="inferred from homology"/>
<dbReference type="Gene3D" id="1.20.5.170">
    <property type="match status" value="1"/>
</dbReference>
<dbReference type="EMBL" id="JAWDJO010000141">
    <property type="protein sequence ID" value="KAL1892018.1"/>
    <property type="molecule type" value="Genomic_DNA"/>
</dbReference>
<accession>A0ABR3YW77</accession>
<keyword evidence="2" id="KW-0175">Coiled coil</keyword>
<feature type="region of interest" description="Disordered" evidence="3">
    <location>
        <begin position="55"/>
        <end position="77"/>
    </location>
</feature>
<reference evidence="5 6" key="1">
    <citation type="journal article" date="2024" name="IMA Fungus">
        <title>IMA Genome - F19 : A genome assembly and annotation guide to empower mycologists, including annotated draft genome sequences of Ceratocystis pirilliformis, Diaporthe australafricana, Fusarium ophioides, Paecilomyces lecythidis, and Sporothrix stenoceras.</title>
        <authorList>
            <person name="Aylward J."/>
            <person name="Wilson A.M."/>
            <person name="Visagie C.M."/>
            <person name="Spraker J."/>
            <person name="Barnes I."/>
            <person name="Buitendag C."/>
            <person name="Ceriani C."/>
            <person name="Del Mar Angel L."/>
            <person name="du Plessis D."/>
            <person name="Fuchs T."/>
            <person name="Gasser K."/>
            <person name="Kramer D."/>
            <person name="Li W."/>
            <person name="Munsamy K."/>
            <person name="Piso A."/>
            <person name="Price J.L."/>
            <person name="Sonnekus B."/>
            <person name="Thomas C."/>
            <person name="van der Nest A."/>
            <person name="van Dijk A."/>
            <person name="van Heerden A."/>
            <person name="van Vuuren N."/>
            <person name="Yilmaz N."/>
            <person name="Duong T.A."/>
            <person name="van der Merwe N.A."/>
            <person name="Wingfield M.J."/>
            <person name="Wingfield B.D."/>
        </authorList>
    </citation>
    <scope>NUCLEOTIDE SEQUENCE [LARGE SCALE GENOMIC DNA]</scope>
    <source>
        <strain evidence="5 6">CMW 12675</strain>
    </source>
</reference>
<comment type="similarity">
    <text evidence="1">Belongs to the ATG16 family.</text>
</comment>
<comment type="caution">
    <text evidence="5">The sequence shown here is derived from an EMBL/GenBank/DDBJ whole genome shotgun (WGS) entry which is preliminary data.</text>
</comment>
<keyword evidence="6" id="KW-1185">Reference proteome</keyword>
<dbReference type="Proteomes" id="UP001583280">
    <property type="component" value="Unassembled WGS sequence"/>
</dbReference>
<dbReference type="Pfam" id="PF08614">
    <property type="entry name" value="ATG16"/>
    <property type="match status" value="1"/>
</dbReference>
<protein>
    <submittedName>
        <fullName evidence="5">Autophagy protein 16, interacts with Atg12p-Atg5p</fullName>
    </submittedName>
</protein>
<dbReference type="InterPro" id="IPR013923">
    <property type="entry name" value="Autophagy-rel_prot_16_dom"/>
</dbReference>
<name>A0ABR3YW77_9PEZI</name>
<feature type="coiled-coil region" evidence="2">
    <location>
        <begin position="86"/>
        <end position="183"/>
    </location>
</feature>